<dbReference type="InterPro" id="IPR009489">
    <property type="entry name" value="PAR1"/>
</dbReference>
<keyword evidence="1" id="KW-0732">Signal</keyword>
<evidence type="ECO:0000313" key="2">
    <source>
        <dbReference type="EMBL" id="GAA0157592.1"/>
    </source>
</evidence>
<keyword evidence="3" id="KW-1185">Reference proteome</keyword>
<dbReference type="PANTHER" id="PTHR33649">
    <property type="entry name" value="PAR1 PROTEIN"/>
    <property type="match status" value="1"/>
</dbReference>
<comment type="caution">
    <text evidence="2">The sequence shown here is derived from an EMBL/GenBank/DDBJ whole genome shotgun (WGS) entry which is preliminary data.</text>
</comment>
<dbReference type="Proteomes" id="UP001454036">
    <property type="component" value="Unassembled WGS sequence"/>
</dbReference>
<reference evidence="2 3" key="1">
    <citation type="submission" date="2024-01" db="EMBL/GenBank/DDBJ databases">
        <title>The complete chloroplast genome sequence of Lithospermum erythrorhizon: insights into the phylogenetic relationship among Boraginaceae species and the maternal lineages of purple gromwells.</title>
        <authorList>
            <person name="Okada T."/>
            <person name="Watanabe K."/>
        </authorList>
    </citation>
    <scope>NUCLEOTIDE SEQUENCE [LARGE SCALE GENOMIC DNA]</scope>
</reference>
<sequence>MASSTCFKVWVLFTVALAFCFQATLGNKITCENLNKDSCSLAVSSSGKRCVLEQRICRSSAAAYVCRTSEIEAEKLKNYIETDACVAACGVDRHALGISSDSLLDPRFIQKLCSPQCYNSCPNIVDLYFNLAAGEGVYLPKLCQASRGAGSRREMAEVKSSGYVAPGPLSGETNFMGAPGPLSGEINLMGAPVPSSGENNFMMPPAMAPY</sequence>
<organism evidence="2 3">
    <name type="scientific">Lithospermum erythrorhizon</name>
    <name type="common">Purple gromwell</name>
    <name type="synonym">Lithospermum officinale var. erythrorhizon</name>
    <dbReference type="NCBI Taxonomy" id="34254"/>
    <lineage>
        <taxon>Eukaryota</taxon>
        <taxon>Viridiplantae</taxon>
        <taxon>Streptophyta</taxon>
        <taxon>Embryophyta</taxon>
        <taxon>Tracheophyta</taxon>
        <taxon>Spermatophyta</taxon>
        <taxon>Magnoliopsida</taxon>
        <taxon>eudicotyledons</taxon>
        <taxon>Gunneridae</taxon>
        <taxon>Pentapetalae</taxon>
        <taxon>asterids</taxon>
        <taxon>lamiids</taxon>
        <taxon>Boraginales</taxon>
        <taxon>Boraginaceae</taxon>
        <taxon>Boraginoideae</taxon>
        <taxon>Lithospermeae</taxon>
        <taxon>Lithospermum</taxon>
    </lineage>
</organism>
<feature type="chain" id="PRO_5043472573" description="PAR1 protein" evidence="1">
    <location>
        <begin position="27"/>
        <end position="210"/>
    </location>
</feature>
<accession>A0AAV3Q333</accession>
<evidence type="ECO:0000313" key="3">
    <source>
        <dbReference type="Proteomes" id="UP001454036"/>
    </source>
</evidence>
<gene>
    <name evidence="2" type="ORF">LIER_14829</name>
</gene>
<name>A0AAV3Q333_LITER</name>
<proteinExistence type="predicted"/>
<dbReference type="EMBL" id="BAABME010003141">
    <property type="protein sequence ID" value="GAA0157592.1"/>
    <property type="molecule type" value="Genomic_DNA"/>
</dbReference>
<evidence type="ECO:0008006" key="4">
    <source>
        <dbReference type="Google" id="ProtNLM"/>
    </source>
</evidence>
<protein>
    <recommendedName>
        <fullName evidence="4">PAR1 protein</fullName>
    </recommendedName>
</protein>
<dbReference type="Pfam" id="PF06521">
    <property type="entry name" value="PAR1"/>
    <property type="match status" value="1"/>
</dbReference>
<feature type="signal peptide" evidence="1">
    <location>
        <begin position="1"/>
        <end position="26"/>
    </location>
</feature>
<evidence type="ECO:0000256" key="1">
    <source>
        <dbReference type="SAM" id="SignalP"/>
    </source>
</evidence>
<dbReference type="AlphaFoldDB" id="A0AAV3Q333"/>
<dbReference type="PANTHER" id="PTHR33649:SF2">
    <property type="entry name" value="PAR1 PROTEIN"/>
    <property type="match status" value="1"/>
</dbReference>